<keyword evidence="3" id="KW-1185">Reference proteome</keyword>
<dbReference type="AlphaFoldDB" id="A0A6D2L9H8"/>
<dbReference type="InterPro" id="IPR043502">
    <property type="entry name" value="DNA/RNA_pol_sf"/>
</dbReference>
<dbReference type="SUPFAM" id="SSF53098">
    <property type="entry name" value="Ribonuclease H-like"/>
    <property type="match status" value="1"/>
</dbReference>
<comment type="caution">
    <text evidence="2">The sequence shown here is derived from an EMBL/GenBank/DDBJ whole genome shotgun (WGS) entry which is preliminary data.</text>
</comment>
<dbReference type="GO" id="GO:0003676">
    <property type="term" value="F:nucleic acid binding"/>
    <property type="evidence" value="ECO:0007669"/>
    <property type="project" value="InterPro"/>
</dbReference>
<dbReference type="Gene3D" id="3.60.10.10">
    <property type="entry name" value="Endonuclease/exonuclease/phosphatase"/>
    <property type="match status" value="1"/>
</dbReference>
<evidence type="ECO:0000313" key="2">
    <source>
        <dbReference type="EMBL" id="CAA7057660.1"/>
    </source>
</evidence>
<dbReference type="Proteomes" id="UP000467841">
    <property type="component" value="Unassembled WGS sequence"/>
</dbReference>
<accession>A0A6D2L9H8</accession>
<protein>
    <recommendedName>
        <fullName evidence="1">Reverse transcriptase domain-containing protein</fullName>
    </recommendedName>
</protein>
<dbReference type="InterPro" id="IPR002156">
    <property type="entry name" value="RNaseH_domain"/>
</dbReference>
<dbReference type="SUPFAM" id="SSF56219">
    <property type="entry name" value="DNase I-like"/>
    <property type="match status" value="1"/>
</dbReference>
<evidence type="ECO:0000313" key="3">
    <source>
        <dbReference type="Proteomes" id="UP000467841"/>
    </source>
</evidence>
<dbReference type="PANTHER" id="PTHR33116">
    <property type="entry name" value="REVERSE TRANSCRIPTASE ZINC-BINDING DOMAIN-CONTAINING PROTEIN-RELATED-RELATED"/>
    <property type="match status" value="1"/>
</dbReference>
<dbReference type="OrthoDB" id="1745633at2759"/>
<dbReference type="InterPro" id="IPR012337">
    <property type="entry name" value="RNaseH-like_sf"/>
</dbReference>
<dbReference type="Pfam" id="PF13456">
    <property type="entry name" value="RVT_3"/>
    <property type="match status" value="1"/>
</dbReference>
<dbReference type="GO" id="GO:0004523">
    <property type="term" value="F:RNA-DNA hybrid ribonuclease activity"/>
    <property type="evidence" value="ECO:0007669"/>
    <property type="project" value="InterPro"/>
</dbReference>
<dbReference type="EMBL" id="CACVBM020001699">
    <property type="protein sequence ID" value="CAA7057660.1"/>
    <property type="molecule type" value="Genomic_DNA"/>
</dbReference>
<dbReference type="InterPro" id="IPR044730">
    <property type="entry name" value="RNase_H-like_dom_plant"/>
</dbReference>
<dbReference type="InterPro" id="IPR005135">
    <property type="entry name" value="Endo/exonuclease/phosphatase"/>
</dbReference>
<dbReference type="InterPro" id="IPR026960">
    <property type="entry name" value="RVT-Znf"/>
</dbReference>
<proteinExistence type="predicted"/>
<dbReference type="Pfam" id="PF13966">
    <property type="entry name" value="zf-RVT"/>
    <property type="match status" value="1"/>
</dbReference>
<sequence length="1231" mass="139818">METKNENIFVLKELNQLKYDHIAVVPPYARGGGGLALLWRKGIEVNILYQCDNFIDTEVKYKGERFHTTFVYGDPEKEGRKEVWNSIQRRAENRDSPWFLTGDFNEIMDNSEKSGGPARAEGSFVDFRSFMSTCELYDLRFSGNFLSWRGQRRDHLVRCRLDRAMANSAWIENYPSGRSEYLNFEGSDHRPLISFFQAVKKRKKGLFSYDRRLRNNEEVKLLITESWNTNPRADVETRISNCRKAIIQWHRSHHLNSRKIIEEKKSELERAMTSNVLNDTLIFQINKELKGAYEAEEEYWRQRSRQMWLSLGDKNSGYFHAATRGRRARNNISVIEDDEGKTVFEEAKIAEVNTKYFEKMFTSQAGVRAETVNKSIKPSISEETNIRLIQIPSAQEVRAAIFSIHPDKALGPNGFSASFFHSNWETIGERITLEIQEVFRSGTFPQNINATHICLIPKITNPKSVADYRPIALYNVYYKIFSKILTARLHPILDGIISENQSAFVPGRAITDNVMITHEILHFLKISKANKRGSMAMKTDMTKAYDRVEWEFIRLVLERMGFHTKLIGWIMQWVTSITFKFLLNGSAIGNVTPSRGIRQGDPLSPYLFILCSEVLSGLCKKAQENGQLTGIRVANGSPKVNHLLFADDTMFFCKSNEKTCKALKEILRQYEEASGQMISCQKSAITFSKKTSGDIKRKAMSILGISKEGGKGKYLGLPEAFGRKKKDLFSAVVDKIRQRAVSWSSKLLSGAGKLVLLKSVLSSMPTYSMSCFKIPISLSKRIQSVLTRFWWDANPEKKKMCWIAWHKLTRGKREGGLGIRDIQDFNDTLLSKLSWRILTNPECLLARILKGKYFPNQSFLDCDRMEGGSHGWKGILIGQNLLKEKLGKIIGNGGNTRVWDDPWLSTTEPRAPMEYEKEILGIIPGEFATEDRLAWLPKADGEYSVKTGYHTSRARKPEEVIPGAANGNFDWVTDVWKGLYGPKLKIFLWKSVQGALSVGENLAARGMSVQSKCVHCGGSESTIHLLFHCVKGDSLAPWILWSIWLSKNNKIFSHSSLNALGTLNLAIIRAREWLQAQLEISKPIKPLRSARAEIPRDHFRCHTDGAWNGEHRSGGLGWIFQNRNLDLLSQGSKALENVASPLISEALAIREALRHAIDLGFSRLHVASDSQILISAINSKTRLSEVFGILQDISHLSSRFQSVFFVSIPRAANVLADSLAKRSLQNFFVRE</sequence>
<dbReference type="CDD" id="cd06222">
    <property type="entry name" value="RNase_H_like"/>
    <property type="match status" value="1"/>
</dbReference>
<dbReference type="Pfam" id="PF03372">
    <property type="entry name" value="Exo_endo_phos"/>
    <property type="match status" value="1"/>
</dbReference>
<gene>
    <name evidence="2" type="ORF">MERR_LOCUS44896</name>
</gene>
<dbReference type="Pfam" id="PF00078">
    <property type="entry name" value="RVT_1"/>
    <property type="match status" value="1"/>
</dbReference>
<dbReference type="InterPro" id="IPR036691">
    <property type="entry name" value="Endo/exonu/phosph_ase_sf"/>
</dbReference>
<feature type="domain" description="Reverse transcriptase" evidence="1">
    <location>
        <begin position="437"/>
        <end position="707"/>
    </location>
</feature>
<dbReference type="PROSITE" id="PS50878">
    <property type="entry name" value="RT_POL"/>
    <property type="match status" value="1"/>
</dbReference>
<dbReference type="InterPro" id="IPR036397">
    <property type="entry name" value="RNaseH_sf"/>
</dbReference>
<reference evidence="2" key="1">
    <citation type="submission" date="2020-01" db="EMBL/GenBank/DDBJ databases">
        <authorList>
            <person name="Mishra B."/>
        </authorList>
    </citation>
    <scope>NUCLEOTIDE SEQUENCE [LARGE SCALE GENOMIC DNA]</scope>
</reference>
<dbReference type="SUPFAM" id="SSF56672">
    <property type="entry name" value="DNA/RNA polymerases"/>
    <property type="match status" value="1"/>
</dbReference>
<dbReference type="Gene3D" id="3.30.420.10">
    <property type="entry name" value="Ribonuclease H-like superfamily/Ribonuclease H"/>
    <property type="match status" value="1"/>
</dbReference>
<dbReference type="PANTHER" id="PTHR33116:SF86">
    <property type="entry name" value="REVERSE TRANSCRIPTASE DOMAIN-CONTAINING PROTEIN"/>
    <property type="match status" value="1"/>
</dbReference>
<dbReference type="CDD" id="cd01650">
    <property type="entry name" value="RT_nLTR_like"/>
    <property type="match status" value="1"/>
</dbReference>
<organism evidence="2 3">
    <name type="scientific">Microthlaspi erraticum</name>
    <dbReference type="NCBI Taxonomy" id="1685480"/>
    <lineage>
        <taxon>Eukaryota</taxon>
        <taxon>Viridiplantae</taxon>
        <taxon>Streptophyta</taxon>
        <taxon>Embryophyta</taxon>
        <taxon>Tracheophyta</taxon>
        <taxon>Spermatophyta</taxon>
        <taxon>Magnoliopsida</taxon>
        <taxon>eudicotyledons</taxon>
        <taxon>Gunneridae</taxon>
        <taxon>Pentapetalae</taxon>
        <taxon>rosids</taxon>
        <taxon>malvids</taxon>
        <taxon>Brassicales</taxon>
        <taxon>Brassicaceae</taxon>
        <taxon>Coluteocarpeae</taxon>
        <taxon>Microthlaspi</taxon>
    </lineage>
</organism>
<name>A0A6D2L9H8_9BRAS</name>
<dbReference type="InterPro" id="IPR000477">
    <property type="entry name" value="RT_dom"/>
</dbReference>
<evidence type="ECO:0000259" key="1">
    <source>
        <dbReference type="PROSITE" id="PS50878"/>
    </source>
</evidence>